<feature type="transmembrane region" description="Helical" evidence="1">
    <location>
        <begin position="34"/>
        <end position="58"/>
    </location>
</feature>
<reference evidence="2" key="1">
    <citation type="journal article" date="2021" name="Proc. Natl. Acad. Sci. U.S.A.">
        <title>A Catalog of Tens of Thousands of Viruses from Human Metagenomes Reveals Hidden Associations with Chronic Diseases.</title>
        <authorList>
            <person name="Tisza M.J."/>
            <person name="Buck C.B."/>
        </authorList>
    </citation>
    <scope>NUCLEOTIDE SEQUENCE</scope>
    <source>
        <strain evidence="2">Ct5tj9</strain>
    </source>
</reference>
<keyword evidence="1" id="KW-1133">Transmembrane helix</keyword>
<accession>A0A8S5LH50</accession>
<evidence type="ECO:0000313" key="2">
    <source>
        <dbReference type="EMBL" id="DAD69208.1"/>
    </source>
</evidence>
<name>A0A8S5LH50_9CAUD</name>
<keyword evidence="1" id="KW-0812">Transmembrane</keyword>
<organism evidence="2">
    <name type="scientific">Siphoviridae sp. ct5tj9</name>
    <dbReference type="NCBI Taxonomy" id="2823564"/>
    <lineage>
        <taxon>Viruses</taxon>
        <taxon>Duplodnaviria</taxon>
        <taxon>Heunggongvirae</taxon>
        <taxon>Uroviricota</taxon>
        <taxon>Caudoviricetes</taxon>
    </lineage>
</organism>
<keyword evidence="1" id="KW-0472">Membrane</keyword>
<dbReference type="EMBL" id="BK014716">
    <property type="protein sequence ID" value="DAD69208.1"/>
    <property type="molecule type" value="Genomic_DNA"/>
</dbReference>
<protein>
    <submittedName>
        <fullName evidence="2">Uncharacterized protein</fullName>
    </submittedName>
</protein>
<proteinExistence type="predicted"/>
<sequence>MARTVQEIKTQMTDAFMADQTIRERYGLREGDTFFSRFSVASLESILFFIVASAHYVLERIFDQFKADVIKQINSSVVATIPWYHQQALNYQHGDKLQLDEQTLQWKYPTVDESKRLVRYVAVKDHGGSIQVLVSKEKDGLPEPLTEDELRSFTAYMSSIKIAGVVLAVRSLPADILSITASIQLDPLVYLPSGVRIRDGKRPVELAIRSYLREITYGGVFNKTKLVDAIQQVEGVLDVDLGECSAEPHRGVRRVIQGNNYSARSGCFLAPTLTSTLSYNY</sequence>
<evidence type="ECO:0000256" key="1">
    <source>
        <dbReference type="SAM" id="Phobius"/>
    </source>
</evidence>